<evidence type="ECO:0000256" key="1">
    <source>
        <dbReference type="SAM" id="SignalP"/>
    </source>
</evidence>
<reference evidence="2" key="1">
    <citation type="submission" date="2012-04" db="EMBL/GenBank/DDBJ databases">
        <title>The Genome Sequence of Loa loa.</title>
        <authorList>
            <consortium name="The Broad Institute Genome Sequencing Platform"/>
            <consortium name="Broad Institute Genome Sequencing Center for Infectious Disease"/>
            <person name="Nutman T.B."/>
            <person name="Fink D.L."/>
            <person name="Russ C."/>
            <person name="Young S."/>
            <person name="Zeng Q."/>
            <person name="Gargeya S."/>
            <person name="Alvarado L."/>
            <person name="Berlin A."/>
            <person name="Chapman S.B."/>
            <person name="Chen Z."/>
            <person name="Freedman E."/>
            <person name="Gellesch M."/>
            <person name="Goldberg J."/>
            <person name="Griggs A."/>
            <person name="Gujja S."/>
            <person name="Heilman E.R."/>
            <person name="Heiman D."/>
            <person name="Howarth C."/>
            <person name="Mehta T."/>
            <person name="Neiman D."/>
            <person name="Pearson M."/>
            <person name="Roberts A."/>
            <person name="Saif S."/>
            <person name="Shea T."/>
            <person name="Shenoy N."/>
            <person name="Sisk P."/>
            <person name="Stolte C."/>
            <person name="Sykes S."/>
            <person name="White J."/>
            <person name="Yandava C."/>
            <person name="Haas B."/>
            <person name="Henn M.R."/>
            <person name="Nusbaum C."/>
            <person name="Birren B."/>
        </authorList>
    </citation>
    <scope>NUCLEOTIDE SEQUENCE [LARGE SCALE GENOMIC DNA]</scope>
</reference>
<dbReference type="KEGG" id="loa:LOAG_11246"/>
<accession>A0A1S0TNV3</accession>
<dbReference type="CTD" id="9948700"/>
<gene>
    <name evidence="2" type="ORF">LOAG_11246</name>
</gene>
<dbReference type="EMBL" id="JH712212">
    <property type="protein sequence ID" value="EFO17253.1"/>
    <property type="molecule type" value="Genomic_DNA"/>
</dbReference>
<name>A0A1S0TNV3_LOALO</name>
<feature type="chain" id="PRO_5010221900" evidence="1">
    <location>
        <begin position="22"/>
        <end position="86"/>
    </location>
</feature>
<proteinExistence type="predicted"/>
<dbReference type="GeneID" id="9948700"/>
<dbReference type="RefSeq" id="XP_003146816.1">
    <property type="nucleotide sequence ID" value="XM_003146768.1"/>
</dbReference>
<protein>
    <submittedName>
        <fullName evidence="2">FMRFamide-family peptide</fullName>
    </submittedName>
</protein>
<dbReference type="AlphaFoldDB" id="A0A1S0TNV3"/>
<feature type="signal peptide" evidence="1">
    <location>
        <begin position="1"/>
        <end position="21"/>
    </location>
</feature>
<dbReference type="OrthoDB" id="5818620at2759"/>
<dbReference type="InParanoid" id="A0A1S0TNV3"/>
<organism evidence="2">
    <name type="scientific">Loa loa</name>
    <name type="common">Eye worm</name>
    <name type="synonym">Filaria loa</name>
    <dbReference type="NCBI Taxonomy" id="7209"/>
    <lineage>
        <taxon>Eukaryota</taxon>
        <taxon>Metazoa</taxon>
        <taxon>Ecdysozoa</taxon>
        <taxon>Nematoda</taxon>
        <taxon>Chromadorea</taxon>
        <taxon>Rhabditida</taxon>
        <taxon>Spirurina</taxon>
        <taxon>Spiruromorpha</taxon>
        <taxon>Filarioidea</taxon>
        <taxon>Onchocercidae</taxon>
        <taxon>Loa</taxon>
    </lineage>
</organism>
<sequence length="86" mass="9976">MSTFKILIIALLLVINHFCCSDSKRLQDNDFARQILFRGNFEPMRYYLSPNDAYLVKRVPSAADMMIRFGKRFTTYDGSIGDINDD</sequence>
<keyword evidence="1" id="KW-0732">Signal</keyword>
<dbReference type="OMA" id="YFAMSAS"/>
<evidence type="ECO:0000313" key="2">
    <source>
        <dbReference type="EMBL" id="EFO17253.1"/>
    </source>
</evidence>